<keyword evidence="1" id="KW-1133">Transmembrane helix</keyword>
<dbReference type="RefSeq" id="WP_094291380.1">
    <property type="nucleotide sequence ID" value="NZ_NOIG01000012.1"/>
</dbReference>
<dbReference type="AlphaFoldDB" id="A0A235EIG9"/>
<accession>A0A235EIG9</accession>
<dbReference type="Proteomes" id="UP000215441">
    <property type="component" value="Unassembled WGS sequence"/>
</dbReference>
<keyword evidence="1" id="KW-0472">Membrane</keyword>
<keyword evidence="3" id="KW-1185">Reference proteome</keyword>
<name>A0A235EIG9_9BURK</name>
<proteinExistence type="predicted"/>
<evidence type="ECO:0000256" key="1">
    <source>
        <dbReference type="SAM" id="Phobius"/>
    </source>
</evidence>
<keyword evidence="1" id="KW-0812">Transmembrane</keyword>
<gene>
    <name evidence="2" type="ORF">CBY09_20330</name>
</gene>
<evidence type="ECO:0000313" key="3">
    <source>
        <dbReference type="Proteomes" id="UP000215441"/>
    </source>
</evidence>
<reference evidence="2 3" key="1">
    <citation type="submission" date="2017-07" db="EMBL/GenBank/DDBJ databases">
        <title>Acidovorax KNDSW TSA 6 genome sequence and assembly.</title>
        <authorList>
            <person name="Mayilraj S."/>
        </authorList>
    </citation>
    <scope>NUCLEOTIDE SEQUENCE [LARGE SCALE GENOMIC DNA]</scope>
    <source>
        <strain evidence="2 3">KNDSW-TSA6</strain>
    </source>
</reference>
<evidence type="ECO:0000313" key="2">
    <source>
        <dbReference type="EMBL" id="OYD48377.1"/>
    </source>
</evidence>
<sequence length="78" mass="7865">MSAPNTPSLADGISDAVGFVGGALAGFWLGQWLGMDIFAPGYGTPALLGIALVGLGGGLGLHAAKRWQASRRSKPAKD</sequence>
<comment type="caution">
    <text evidence="2">The sequence shown here is derived from an EMBL/GenBank/DDBJ whole genome shotgun (WGS) entry which is preliminary data.</text>
</comment>
<dbReference type="EMBL" id="NOIG01000012">
    <property type="protein sequence ID" value="OYD48377.1"/>
    <property type="molecule type" value="Genomic_DNA"/>
</dbReference>
<organism evidence="2 3">
    <name type="scientific">Acidovorax kalamii</name>
    <dbReference type="NCBI Taxonomy" id="2004485"/>
    <lineage>
        <taxon>Bacteria</taxon>
        <taxon>Pseudomonadati</taxon>
        <taxon>Pseudomonadota</taxon>
        <taxon>Betaproteobacteria</taxon>
        <taxon>Burkholderiales</taxon>
        <taxon>Comamonadaceae</taxon>
        <taxon>Acidovorax</taxon>
    </lineage>
</organism>
<feature type="transmembrane region" description="Helical" evidence="1">
    <location>
        <begin position="42"/>
        <end position="64"/>
    </location>
</feature>
<feature type="transmembrane region" description="Helical" evidence="1">
    <location>
        <begin position="12"/>
        <end position="30"/>
    </location>
</feature>
<protein>
    <submittedName>
        <fullName evidence="2">Uncharacterized protein</fullName>
    </submittedName>
</protein>